<sequence length="222" mass="26097">MPIYVYIDESGDLGFNLNKSSAYFIVTALFVSDFSKLDKIIKKLKKSSFQKEFIRHGELKGYKSSTKLKITALKKLNEIENLKILHIILYKEDLFSVCLRYNSIQLYNLIATIVAEYIPFENESLEVQIDKTKAKQSLRDEFDQLFSEKLFLFSSCRLQNDVISHSDSKHWSGLQFADLLAWSKYQEIYHKNSIFINCIDDSKQEEYHVTEKSFKRKNKMEP</sequence>
<gene>
    <name evidence="1" type="ORF">MmiAt1_09660</name>
</gene>
<dbReference type="Pfam" id="PF12686">
    <property type="entry name" value="DUF3800"/>
    <property type="match status" value="1"/>
</dbReference>
<proteinExistence type="predicted"/>
<reference evidence="1 2" key="1">
    <citation type="submission" date="2023-06" db="EMBL/GenBank/DDBJ databases">
        <title>Genome sequence of Methanimicrococcus sp. At1.</title>
        <authorList>
            <person name="Protasov E."/>
            <person name="Platt K."/>
            <person name="Poehlein A."/>
            <person name="Daniel R."/>
            <person name="Brune A."/>
        </authorList>
    </citation>
    <scope>NUCLEOTIDE SEQUENCE [LARGE SCALE GENOMIC DNA]</scope>
    <source>
        <strain evidence="1 2">At1</strain>
    </source>
</reference>
<comment type="caution">
    <text evidence="1">The sequence shown here is derived from an EMBL/GenBank/DDBJ whole genome shotgun (WGS) entry which is preliminary data.</text>
</comment>
<evidence type="ECO:0008006" key="3">
    <source>
        <dbReference type="Google" id="ProtNLM"/>
    </source>
</evidence>
<dbReference type="EMBL" id="JAWDKC010000017">
    <property type="protein sequence ID" value="MDV0445389.1"/>
    <property type="molecule type" value="Genomic_DNA"/>
</dbReference>
<evidence type="ECO:0000313" key="2">
    <source>
        <dbReference type="Proteomes" id="UP001272052"/>
    </source>
</evidence>
<accession>A0ABU3VQ07</accession>
<name>A0ABU3VQ07_9EURY</name>
<organism evidence="1 2">
    <name type="scientific">Methanimicrococcus hacksteinii</name>
    <dbReference type="NCBI Taxonomy" id="3028293"/>
    <lineage>
        <taxon>Archaea</taxon>
        <taxon>Methanobacteriati</taxon>
        <taxon>Methanobacteriota</taxon>
        <taxon>Stenosarchaea group</taxon>
        <taxon>Methanomicrobia</taxon>
        <taxon>Methanosarcinales</taxon>
        <taxon>Methanosarcinaceae</taxon>
        <taxon>Methanimicrococcus</taxon>
    </lineage>
</organism>
<dbReference type="Proteomes" id="UP001272052">
    <property type="component" value="Unassembled WGS sequence"/>
</dbReference>
<dbReference type="InterPro" id="IPR024524">
    <property type="entry name" value="DUF3800"/>
</dbReference>
<keyword evidence="2" id="KW-1185">Reference proteome</keyword>
<evidence type="ECO:0000313" key="1">
    <source>
        <dbReference type="EMBL" id="MDV0445389.1"/>
    </source>
</evidence>
<protein>
    <recommendedName>
        <fullName evidence="3">DUF3800 domain-containing protein</fullName>
    </recommendedName>
</protein>